<dbReference type="AlphaFoldDB" id="A0A1U7HXV3"/>
<evidence type="ECO:0000313" key="4">
    <source>
        <dbReference type="Proteomes" id="UP000185984"/>
    </source>
</evidence>
<dbReference type="Proteomes" id="UP000185984">
    <property type="component" value="Unassembled WGS sequence"/>
</dbReference>
<evidence type="ECO:0000259" key="2">
    <source>
        <dbReference type="Pfam" id="PF03811"/>
    </source>
</evidence>
<gene>
    <name evidence="3" type="ORF">NIES1031_03920</name>
</gene>
<evidence type="ECO:0000256" key="1">
    <source>
        <dbReference type="SAM" id="MobiDB-lite"/>
    </source>
</evidence>
<feature type="domain" description="InsA N-terminal zinc ribbon" evidence="2">
    <location>
        <begin position="2"/>
        <end position="30"/>
    </location>
</feature>
<dbReference type="OrthoDB" id="528683at2"/>
<keyword evidence="4" id="KW-1185">Reference proteome</keyword>
<reference evidence="3 4" key="1">
    <citation type="submission" date="2016-11" db="EMBL/GenBank/DDBJ databases">
        <title>Draft Genome Sequences of Nine Cyanobacterial Strains from Diverse Habitats.</title>
        <authorList>
            <person name="Zhu T."/>
            <person name="Hou S."/>
            <person name="Lu X."/>
            <person name="Hess W.R."/>
        </authorList>
    </citation>
    <scope>NUCLEOTIDE SEQUENCE [LARGE SCALE GENOMIC DNA]</scope>
    <source>
        <strain evidence="3 4">5.2 s.c.1</strain>
    </source>
</reference>
<dbReference type="InterPro" id="IPR003220">
    <property type="entry name" value="InsA_N_dom_Znf"/>
</dbReference>
<feature type="region of interest" description="Disordered" evidence="1">
    <location>
        <begin position="35"/>
        <end position="62"/>
    </location>
</feature>
<evidence type="ECO:0000313" key="3">
    <source>
        <dbReference type="EMBL" id="OKH28395.1"/>
    </source>
</evidence>
<accession>A0A1U7HXV3</accession>
<dbReference type="GO" id="GO:0006313">
    <property type="term" value="P:DNA transposition"/>
    <property type="evidence" value="ECO:0007669"/>
    <property type="project" value="InterPro"/>
</dbReference>
<protein>
    <recommendedName>
        <fullName evidence="2">InsA N-terminal zinc ribbon domain-containing protein</fullName>
    </recommendedName>
</protein>
<comment type="caution">
    <text evidence="3">The sequence shown here is derived from an EMBL/GenBank/DDBJ whole genome shotgun (WGS) entry which is preliminary data.</text>
</comment>
<sequence length="62" mass="6881">MECRLCGHAKVHKHGKMPNGHQRYFCPNCKQTFSESMASSGSRQDDGIVGRTSLAKSGSRRK</sequence>
<proteinExistence type="predicted"/>
<dbReference type="EMBL" id="MRCC01000003">
    <property type="protein sequence ID" value="OKH28395.1"/>
    <property type="molecule type" value="Genomic_DNA"/>
</dbReference>
<name>A0A1U7HXV3_9CHRO</name>
<organism evidence="3 4">
    <name type="scientific">Chroogloeocystis siderophila 5.2 s.c.1</name>
    <dbReference type="NCBI Taxonomy" id="247279"/>
    <lineage>
        <taxon>Bacteria</taxon>
        <taxon>Bacillati</taxon>
        <taxon>Cyanobacteriota</taxon>
        <taxon>Cyanophyceae</taxon>
        <taxon>Oscillatoriophycideae</taxon>
        <taxon>Chroococcales</taxon>
        <taxon>Chroococcaceae</taxon>
        <taxon>Chroogloeocystis</taxon>
    </lineage>
</organism>
<dbReference type="Pfam" id="PF03811">
    <property type="entry name" value="Zn_ribbon_InsA"/>
    <property type="match status" value="1"/>
</dbReference>